<organism evidence="1 2">
    <name type="scientific">Nitrosococcus wardiae</name>
    <dbReference type="NCBI Taxonomy" id="1814290"/>
    <lineage>
        <taxon>Bacteria</taxon>
        <taxon>Pseudomonadati</taxon>
        <taxon>Pseudomonadota</taxon>
        <taxon>Gammaproteobacteria</taxon>
        <taxon>Chromatiales</taxon>
        <taxon>Chromatiaceae</taxon>
        <taxon>Nitrosococcus</taxon>
    </lineage>
</organism>
<evidence type="ECO:0000313" key="1">
    <source>
        <dbReference type="EMBL" id="QBQ54981.1"/>
    </source>
</evidence>
<dbReference type="EMBL" id="CP038033">
    <property type="protein sequence ID" value="QBQ54981.1"/>
    <property type="molecule type" value="Genomic_DNA"/>
</dbReference>
<proteinExistence type="predicted"/>
<dbReference type="AlphaFoldDB" id="A0A4P7BY56"/>
<gene>
    <name evidence="1" type="ORF">E3U44_10990</name>
</gene>
<evidence type="ECO:0000313" key="2">
    <source>
        <dbReference type="Proteomes" id="UP000294325"/>
    </source>
</evidence>
<protein>
    <submittedName>
        <fullName evidence="1">Uncharacterized protein</fullName>
    </submittedName>
</protein>
<reference evidence="1 2" key="1">
    <citation type="submission" date="2019-03" db="EMBL/GenBank/DDBJ databases">
        <title>The genome sequence of Nitrosococcus wardiae strain D1FHST reveals the archetypal metabolic capacity of ammonia-oxidizing Gammaproteobacteria.</title>
        <authorList>
            <person name="Wang L."/>
            <person name="Lim C.K."/>
            <person name="Hanson T.E."/>
            <person name="Dang H."/>
            <person name="Klotz M.G."/>
        </authorList>
    </citation>
    <scope>NUCLEOTIDE SEQUENCE [LARGE SCALE GENOMIC DNA]</scope>
    <source>
        <strain evidence="1 2">D1FHS</strain>
    </source>
</reference>
<dbReference type="Proteomes" id="UP000294325">
    <property type="component" value="Chromosome"/>
</dbReference>
<accession>A0A4P7BY56</accession>
<dbReference type="OrthoDB" id="5801841at2"/>
<sequence>MEIDIPAPEIREGLMTTALPGKAESLVELAKHDLAEKLDINSDEIERVLFEEVTWRDGSLGCPQSGRAYPQVLVNGTRIILRAVGRDWHYHSGAGRAPFLCMMPQEPLSAKDNPSSGSGDR</sequence>
<dbReference type="RefSeq" id="WP_134358231.1">
    <property type="nucleotide sequence ID" value="NZ_CP038033.1"/>
</dbReference>
<keyword evidence="2" id="KW-1185">Reference proteome</keyword>
<dbReference type="KEGG" id="nwr:E3U44_10990"/>
<name>A0A4P7BY56_9GAMM</name>